<dbReference type="Pfam" id="PF06136">
    <property type="entry name" value="SOK"/>
    <property type="match status" value="1"/>
</dbReference>
<keyword evidence="9" id="KW-1133">Transmembrane helix</keyword>
<evidence type="ECO:0000313" key="12">
    <source>
        <dbReference type="Proteomes" id="UP001177003"/>
    </source>
</evidence>
<keyword evidence="6" id="KW-0131">Cell cycle</keyword>
<dbReference type="GO" id="GO:0051258">
    <property type="term" value="P:protein polymerization"/>
    <property type="evidence" value="ECO:0007669"/>
    <property type="project" value="UniProtKB-ARBA"/>
</dbReference>
<comment type="subcellular location">
    <subcellularLocation>
        <location evidence="1">Cell membrane</location>
        <topology evidence="1">Peripheral membrane protein</topology>
        <orientation evidence="1">Cytoplasmic side</orientation>
    </subcellularLocation>
</comment>
<feature type="region of interest" description="Disordered" evidence="8">
    <location>
        <begin position="252"/>
        <end position="282"/>
    </location>
</feature>
<evidence type="ECO:0000256" key="3">
    <source>
        <dbReference type="ARBA" id="ARBA00022475"/>
    </source>
</evidence>
<sequence>MVIDDITLLYVIHLYLIYGPSLLSYLSPRQLYAFRELMEAQPPAGSGGGARGGGGGEMRKVHIVYFLSHKGRIEHPHLIRVHHHSRNGVRLRDIKRWLSELRGKDMPESFAWSYKRRYKAGYVWQDLLDEDLITPISDNEYVLKGSEISSITITNDPSSYGEEEVSKPKSTPSFKVDIKDPTISLVKEAEENSINSSTKTSFEIEELPSYGSETSTEDTSKQQEDYQFLGPCKHAEGRSQKKTELDSLLDNYLNKNKNDNTNKKDGNQKETSSSKASPSLNNSCGRLGASHMFLNLLTCGIVDANESAVTVINRRNSTSSMTNVASSKDKNIGQVVKGDKIGGSERVFRGHWPSLEQQRESRKEGSKKSYNLNDSNNKKTFPVGYKFVNGPYCSQCGRQFNPEKLHTHMTSCRGMKSLIKAAKSKF</sequence>
<evidence type="ECO:0000259" key="10">
    <source>
        <dbReference type="Pfam" id="PF06136"/>
    </source>
</evidence>
<evidence type="ECO:0000256" key="1">
    <source>
        <dbReference type="ARBA" id="ARBA00004413"/>
    </source>
</evidence>
<organism evidence="11 12">
    <name type="scientific">Lactuca saligna</name>
    <name type="common">Willowleaf lettuce</name>
    <dbReference type="NCBI Taxonomy" id="75948"/>
    <lineage>
        <taxon>Eukaryota</taxon>
        <taxon>Viridiplantae</taxon>
        <taxon>Streptophyta</taxon>
        <taxon>Embryophyta</taxon>
        <taxon>Tracheophyta</taxon>
        <taxon>Spermatophyta</taxon>
        <taxon>Magnoliopsida</taxon>
        <taxon>eudicotyledons</taxon>
        <taxon>Gunneridae</taxon>
        <taxon>Pentapetalae</taxon>
        <taxon>asterids</taxon>
        <taxon>campanulids</taxon>
        <taxon>Asterales</taxon>
        <taxon>Asteraceae</taxon>
        <taxon>Cichorioideae</taxon>
        <taxon>Cichorieae</taxon>
        <taxon>Lactucinae</taxon>
        <taxon>Lactuca</taxon>
    </lineage>
</organism>
<accession>A0AA36EEW3</accession>
<feature type="compositionally biased region" description="Low complexity" evidence="8">
    <location>
        <begin position="273"/>
        <end position="282"/>
    </location>
</feature>
<feature type="region of interest" description="Disordered" evidence="8">
    <location>
        <begin position="189"/>
        <end position="223"/>
    </location>
</feature>
<keyword evidence="3" id="KW-1003">Cell membrane</keyword>
<keyword evidence="4" id="KW-0132">Cell division</keyword>
<keyword evidence="12" id="KW-1185">Reference proteome</keyword>
<dbReference type="AlphaFoldDB" id="A0AA36EEW3"/>
<evidence type="ECO:0000256" key="7">
    <source>
        <dbReference type="ARBA" id="ARBA00024211"/>
    </source>
</evidence>
<dbReference type="EMBL" id="OX465083">
    <property type="protein sequence ID" value="CAI9293052.1"/>
    <property type="molecule type" value="Genomic_DNA"/>
</dbReference>
<evidence type="ECO:0000313" key="11">
    <source>
        <dbReference type="EMBL" id="CAI9293052.1"/>
    </source>
</evidence>
<dbReference type="Gene3D" id="3.30.160.60">
    <property type="entry name" value="Classic Zinc Finger"/>
    <property type="match status" value="1"/>
</dbReference>
<evidence type="ECO:0000256" key="6">
    <source>
        <dbReference type="ARBA" id="ARBA00023306"/>
    </source>
</evidence>
<protein>
    <recommendedName>
        <fullName evidence="10">SOSEKI DIX-like domain-containing protein</fullName>
    </recommendedName>
</protein>
<evidence type="ECO:0000256" key="9">
    <source>
        <dbReference type="SAM" id="Phobius"/>
    </source>
</evidence>
<evidence type="ECO:0000256" key="4">
    <source>
        <dbReference type="ARBA" id="ARBA00022618"/>
    </source>
</evidence>
<feature type="region of interest" description="Disordered" evidence="8">
    <location>
        <begin position="153"/>
        <end position="176"/>
    </location>
</feature>
<evidence type="ECO:0000256" key="8">
    <source>
        <dbReference type="SAM" id="MobiDB-lite"/>
    </source>
</evidence>
<name>A0AA36EEW3_LACSI</name>
<comment type="similarity">
    <text evidence="7">Belongs to the SOSEKI family.</text>
</comment>
<dbReference type="GO" id="GO:0005886">
    <property type="term" value="C:plasma membrane"/>
    <property type="evidence" value="ECO:0007669"/>
    <property type="project" value="UniProtKB-SubCell"/>
</dbReference>
<dbReference type="Proteomes" id="UP001177003">
    <property type="component" value="Chromosome 7"/>
</dbReference>
<feature type="domain" description="SOSEKI DIX-like" evidence="10">
    <location>
        <begin position="61"/>
        <end position="148"/>
    </location>
</feature>
<feature type="compositionally biased region" description="Basic and acidic residues" evidence="8">
    <location>
        <begin position="357"/>
        <end position="367"/>
    </location>
</feature>
<reference evidence="11" key="1">
    <citation type="submission" date="2023-04" db="EMBL/GenBank/DDBJ databases">
        <authorList>
            <person name="Vijverberg K."/>
            <person name="Xiong W."/>
            <person name="Schranz E."/>
        </authorList>
    </citation>
    <scope>NUCLEOTIDE SEQUENCE</scope>
</reference>
<keyword evidence="2" id="KW-0217">Developmental protein</keyword>
<feature type="transmembrane region" description="Helical" evidence="9">
    <location>
        <begin position="6"/>
        <end position="26"/>
    </location>
</feature>
<dbReference type="GO" id="GO:0051301">
    <property type="term" value="P:cell division"/>
    <property type="evidence" value="ECO:0007669"/>
    <property type="project" value="UniProtKB-KW"/>
</dbReference>
<keyword evidence="5 9" id="KW-0472">Membrane</keyword>
<dbReference type="PANTHER" id="PTHR31083:SF5">
    <property type="entry name" value="PROTEIN SOSEKI 1"/>
    <property type="match status" value="1"/>
</dbReference>
<feature type="region of interest" description="Disordered" evidence="8">
    <location>
        <begin position="355"/>
        <end position="375"/>
    </location>
</feature>
<evidence type="ECO:0000256" key="2">
    <source>
        <dbReference type="ARBA" id="ARBA00022473"/>
    </source>
</evidence>
<gene>
    <name evidence="11" type="ORF">LSALG_LOCUS32084</name>
</gene>
<proteinExistence type="inferred from homology"/>
<evidence type="ECO:0000256" key="5">
    <source>
        <dbReference type="ARBA" id="ARBA00023136"/>
    </source>
</evidence>
<dbReference type="InterPro" id="IPR010369">
    <property type="entry name" value="SOK"/>
</dbReference>
<feature type="compositionally biased region" description="Polar residues" evidence="8">
    <location>
        <begin position="192"/>
        <end position="201"/>
    </location>
</feature>
<feature type="compositionally biased region" description="Basic and acidic residues" evidence="8">
    <location>
        <begin position="256"/>
        <end position="268"/>
    </location>
</feature>
<keyword evidence="9" id="KW-0812">Transmembrane</keyword>
<dbReference type="PANTHER" id="PTHR31083">
    <property type="entry name" value="UPSTREAM OF FLC PROTEIN (DUF966)"/>
    <property type="match status" value="1"/>
</dbReference>
<dbReference type="InterPro" id="IPR048351">
    <property type="entry name" value="SOK_DIX"/>
</dbReference>